<proteinExistence type="predicted"/>
<feature type="region of interest" description="Disordered" evidence="1">
    <location>
        <begin position="551"/>
        <end position="573"/>
    </location>
</feature>
<accession>A0A2R5G2A0</accession>
<dbReference type="AlphaFoldDB" id="A0A2R5G2A0"/>
<feature type="compositionally biased region" description="Low complexity" evidence="1">
    <location>
        <begin position="551"/>
        <end position="566"/>
    </location>
</feature>
<dbReference type="Proteomes" id="UP000241890">
    <property type="component" value="Unassembled WGS sequence"/>
</dbReference>
<feature type="region of interest" description="Disordered" evidence="1">
    <location>
        <begin position="607"/>
        <end position="629"/>
    </location>
</feature>
<feature type="compositionally biased region" description="Low complexity" evidence="1">
    <location>
        <begin position="483"/>
        <end position="497"/>
    </location>
</feature>
<feature type="compositionally biased region" description="Acidic residues" evidence="1">
    <location>
        <begin position="467"/>
        <end position="477"/>
    </location>
</feature>
<keyword evidence="3" id="KW-1185">Reference proteome</keyword>
<dbReference type="EMBL" id="BEYU01000011">
    <property type="protein sequence ID" value="GBG25157.1"/>
    <property type="molecule type" value="Genomic_DNA"/>
</dbReference>
<feature type="compositionally biased region" description="Acidic residues" evidence="1">
    <location>
        <begin position="20"/>
        <end position="38"/>
    </location>
</feature>
<feature type="region of interest" description="Disordered" evidence="1">
    <location>
        <begin position="1"/>
        <end position="68"/>
    </location>
</feature>
<feature type="region of interest" description="Disordered" evidence="1">
    <location>
        <begin position="667"/>
        <end position="701"/>
    </location>
</feature>
<name>A0A2R5G2A0_9STRA</name>
<feature type="compositionally biased region" description="Low complexity" evidence="1">
    <location>
        <begin position="39"/>
        <end position="55"/>
    </location>
</feature>
<feature type="compositionally biased region" description="Acidic residues" evidence="1">
    <location>
        <begin position="1"/>
        <end position="10"/>
    </location>
</feature>
<gene>
    <name evidence="2" type="ORF">FCC1311_058781</name>
</gene>
<evidence type="ECO:0000313" key="2">
    <source>
        <dbReference type="EMBL" id="GBG25157.1"/>
    </source>
</evidence>
<feature type="compositionally biased region" description="Acidic residues" evidence="1">
    <location>
        <begin position="669"/>
        <end position="679"/>
    </location>
</feature>
<evidence type="ECO:0000256" key="1">
    <source>
        <dbReference type="SAM" id="MobiDB-lite"/>
    </source>
</evidence>
<evidence type="ECO:0000313" key="3">
    <source>
        <dbReference type="Proteomes" id="UP000241890"/>
    </source>
</evidence>
<protein>
    <submittedName>
        <fullName evidence="2">Uncharacterized protein</fullName>
    </submittedName>
</protein>
<organism evidence="2 3">
    <name type="scientific">Hondaea fermentalgiana</name>
    <dbReference type="NCBI Taxonomy" id="2315210"/>
    <lineage>
        <taxon>Eukaryota</taxon>
        <taxon>Sar</taxon>
        <taxon>Stramenopiles</taxon>
        <taxon>Bigyra</taxon>
        <taxon>Labyrinthulomycetes</taxon>
        <taxon>Thraustochytrida</taxon>
        <taxon>Thraustochytriidae</taxon>
        <taxon>Hondaea</taxon>
    </lineage>
</organism>
<feature type="region of interest" description="Disordered" evidence="1">
    <location>
        <begin position="462"/>
        <end position="497"/>
    </location>
</feature>
<sequence>MQRNETDEDAAIGAGSEAGLNEDENDPDLSDDGLDLDDNASGVSSESSQSNAAPSDPRETQIVPGEFDPETGHIKCVAPPCPLSGIVLVQVAVDGSTFTTDEIFYIYTEPCTLQSAVPRAFSCAVEDRQQLRTITMEATGLYAMPEVCLRLSIPDTGKEFIVPATVRQQVPSSEEEDRELGLPADEVSADRKVQAETTFAMNEAIDALVGPEATSCVAEIAVSLNGISFASTAHLPESVRTCVLSRPCITHMFPRGLPCVAKSDSAIELGPIQLSVTGLVPEHTDAVRMRMKSLHDGAESSLQFELPAKTNAELTKVSFDAPRLGPDVLPNGQGWGLLPFEIAITFDDGQSWVTSSGPLVYFAGQLEAPRPLALPACGGELEISTSEEHAGWIYSEAEPIVAFSSPQRPSLPAVQSNQICITKESSLIVCSTGDLGDLYAKVREFMRQQLQAQILQEYLDENPLPEAPDDPEAEDDDARAARETATTEARQLAETHAAQEAARADLLPVELNVMVALNGRDFVHQFPGSLELFAHPQVTSVEPSEKLLTLASSDPADDSSPSAVADTDGGEPDEICTVQVTSPFSLPQVSARTTLRFTHRLLGHVHDVPARTPDSEDEEAGNTEASATSRTVQCTIPRFQHAGVYEISVALNGVDFPPYLEETLRSEDAEMQDENDLDGTAEAARNTFTVLEPPEDEDCKQ</sequence>
<reference evidence="2 3" key="1">
    <citation type="submission" date="2017-12" db="EMBL/GenBank/DDBJ databases">
        <title>Sequencing, de novo assembly and annotation of complete genome of a new Thraustochytrid species, strain FCC1311.</title>
        <authorList>
            <person name="Sedici K."/>
            <person name="Godart F."/>
            <person name="Aiese Cigliano R."/>
            <person name="Sanseverino W."/>
            <person name="Barakat M."/>
            <person name="Ortet P."/>
            <person name="Marechal E."/>
            <person name="Cagnac O."/>
            <person name="Amato A."/>
        </authorList>
    </citation>
    <scope>NUCLEOTIDE SEQUENCE [LARGE SCALE GENOMIC DNA]</scope>
</reference>
<dbReference type="InParanoid" id="A0A2R5G2A0"/>
<comment type="caution">
    <text evidence="2">The sequence shown here is derived from an EMBL/GenBank/DDBJ whole genome shotgun (WGS) entry which is preliminary data.</text>
</comment>